<feature type="non-terminal residue" evidence="1">
    <location>
        <position position="1"/>
    </location>
</feature>
<reference evidence="2" key="1">
    <citation type="journal article" date="2018" name="Algal Res.">
        <title>Characterization of plant carbon substrate utilization by Auxenochlorella protothecoides.</title>
        <authorList>
            <person name="Vogler B.W."/>
            <person name="Starkenburg S.R."/>
            <person name="Sudasinghe N."/>
            <person name="Schambach J.Y."/>
            <person name="Rollin J.A."/>
            <person name="Pattathil S."/>
            <person name="Barry A.N."/>
        </authorList>
    </citation>
    <scope>NUCLEOTIDE SEQUENCE [LARGE SCALE GENOMIC DNA]</scope>
    <source>
        <strain evidence="2">UTEX 25</strain>
    </source>
</reference>
<proteinExistence type="predicted"/>
<comment type="caution">
    <text evidence="1">The sequence shown here is derived from an EMBL/GenBank/DDBJ whole genome shotgun (WGS) entry which is preliminary data.</text>
</comment>
<name>A0A3M7L089_AUXPR</name>
<evidence type="ECO:0000313" key="1">
    <source>
        <dbReference type="EMBL" id="RMZ56168.1"/>
    </source>
</evidence>
<gene>
    <name evidence="1" type="ORF">APUTEX25_004592</name>
</gene>
<dbReference type="EMBL" id="QOKY01000154">
    <property type="protein sequence ID" value="RMZ56168.1"/>
    <property type="molecule type" value="Genomic_DNA"/>
</dbReference>
<dbReference type="AlphaFoldDB" id="A0A3M7L089"/>
<protein>
    <submittedName>
        <fullName evidence="1">Uncharacterized protein</fullName>
    </submittedName>
</protein>
<sequence length="91" mass="9977">AELHLTEKCWAQEVHQLQQYLIHLEQRRFLDGICMLQESTEKLVRSDTQFLPLACLAHGSSEAGGGSTGSSMNLQGCLPKAFSKLGITCDA</sequence>
<accession>A0A3M7L089</accession>
<evidence type="ECO:0000313" key="2">
    <source>
        <dbReference type="Proteomes" id="UP000279271"/>
    </source>
</evidence>
<dbReference type="Proteomes" id="UP000279271">
    <property type="component" value="Unassembled WGS sequence"/>
</dbReference>
<organism evidence="1 2">
    <name type="scientific">Auxenochlorella protothecoides</name>
    <name type="common">Green microalga</name>
    <name type="synonym">Chlorella protothecoides</name>
    <dbReference type="NCBI Taxonomy" id="3075"/>
    <lineage>
        <taxon>Eukaryota</taxon>
        <taxon>Viridiplantae</taxon>
        <taxon>Chlorophyta</taxon>
        <taxon>core chlorophytes</taxon>
        <taxon>Trebouxiophyceae</taxon>
        <taxon>Chlorellales</taxon>
        <taxon>Chlorellaceae</taxon>
        <taxon>Auxenochlorella</taxon>
    </lineage>
</organism>